<comment type="subcellular location">
    <subcellularLocation>
        <location evidence="1 5">Cytoplasm</location>
    </subcellularLocation>
</comment>
<accession>A0A3A8N1U7</accession>
<feature type="compositionally biased region" description="Basic residues" evidence="6">
    <location>
        <begin position="14"/>
        <end position="25"/>
    </location>
</feature>
<name>A0A3A8N1U7_9BACT</name>
<dbReference type="EMBL" id="RAWG01000237">
    <property type="protein sequence ID" value="RKH37519.1"/>
    <property type="molecule type" value="Genomic_DNA"/>
</dbReference>
<dbReference type="InterPro" id="IPR003783">
    <property type="entry name" value="Regulatory_RecX"/>
</dbReference>
<dbReference type="InterPro" id="IPR053924">
    <property type="entry name" value="RecX_HTH_2nd"/>
</dbReference>
<dbReference type="RefSeq" id="WP_120628547.1">
    <property type="nucleotide sequence ID" value="NZ_RAWG01000237.1"/>
</dbReference>
<dbReference type="PANTHER" id="PTHR33602">
    <property type="entry name" value="REGULATORY PROTEIN RECX FAMILY PROTEIN"/>
    <property type="match status" value="1"/>
</dbReference>
<evidence type="ECO:0000256" key="2">
    <source>
        <dbReference type="ARBA" id="ARBA00009695"/>
    </source>
</evidence>
<keyword evidence="9" id="KW-1185">Reference proteome</keyword>
<feature type="region of interest" description="Disordered" evidence="6">
    <location>
        <begin position="1"/>
        <end position="25"/>
    </location>
</feature>
<feature type="domain" description="RecX second three-helical" evidence="7">
    <location>
        <begin position="87"/>
        <end position="127"/>
    </location>
</feature>
<dbReference type="GO" id="GO:0006282">
    <property type="term" value="P:regulation of DNA repair"/>
    <property type="evidence" value="ECO:0007669"/>
    <property type="project" value="UniProtKB-UniRule"/>
</dbReference>
<dbReference type="InterPro" id="IPR036388">
    <property type="entry name" value="WH-like_DNA-bd_sf"/>
</dbReference>
<evidence type="ECO:0000313" key="9">
    <source>
        <dbReference type="Proteomes" id="UP000273405"/>
    </source>
</evidence>
<sequence>MDDSTDRDGDRRREPRKPKPPRKVSQRYLENAALHYLKRYSATVSQLKRVLMRRVDRSVKAHGTDRKEAVGWVDALAEKLIRNNLINDGAYARTKAHSLRASGRSARVITQKLRMKGVAPELVQEKLAEATEDVSEDAAALIWARKKRLGPFRRDPSTRADNRQRDLAALARAGFSFAIAKRIIDGTADDAPLRR</sequence>
<evidence type="ECO:0000256" key="5">
    <source>
        <dbReference type="HAMAP-Rule" id="MF_01114"/>
    </source>
</evidence>
<dbReference type="HAMAP" id="MF_01114">
    <property type="entry name" value="RecX"/>
    <property type="match status" value="1"/>
</dbReference>
<evidence type="ECO:0000256" key="3">
    <source>
        <dbReference type="ARBA" id="ARBA00018111"/>
    </source>
</evidence>
<comment type="function">
    <text evidence="5">Modulates RecA activity.</text>
</comment>
<dbReference type="GO" id="GO:0005737">
    <property type="term" value="C:cytoplasm"/>
    <property type="evidence" value="ECO:0007669"/>
    <property type="project" value="UniProtKB-SubCell"/>
</dbReference>
<evidence type="ECO:0000256" key="4">
    <source>
        <dbReference type="ARBA" id="ARBA00022490"/>
    </source>
</evidence>
<keyword evidence="4 5" id="KW-0963">Cytoplasm</keyword>
<comment type="similarity">
    <text evidence="2 5">Belongs to the RecX family.</text>
</comment>
<protein>
    <recommendedName>
        <fullName evidence="3 5">Regulatory protein RecX</fullName>
    </recommendedName>
</protein>
<dbReference type="Gene3D" id="1.10.10.10">
    <property type="entry name" value="Winged helix-like DNA-binding domain superfamily/Winged helix DNA-binding domain"/>
    <property type="match status" value="1"/>
</dbReference>
<evidence type="ECO:0000259" key="7">
    <source>
        <dbReference type="Pfam" id="PF02631"/>
    </source>
</evidence>
<evidence type="ECO:0000256" key="1">
    <source>
        <dbReference type="ARBA" id="ARBA00004496"/>
    </source>
</evidence>
<organism evidence="8 9">
    <name type="scientific">Corallococcus sicarius</name>
    <dbReference type="NCBI Taxonomy" id="2316726"/>
    <lineage>
        <taxon>Bacteria</taxon>
        <taxon>Pseudomonadati</taxon>
        <taxon>Myxococcota</taxon>
        <taxon>Myxococcia</taxon>
        <taxon>Myxococcales</taxon>
        <taxon>Cystobacterineae</taxon>
        <taxon>Myxococcaceae</taxon>
        <taxon>Corallococcus</taxon>
    </lineage>
</organism>
<dbReference type="PANTHER" id="PTHR33602:SF1">
    <property type="entry name" value="REGULATORY PROTEIN RECX FAMILY PROTEIN"/>
    <property type="match status" value="1"/>
</dbReference>
<proteinExistence type="inferred from homology"/>
<dbReference type="Proteomes" id="UP000273405">
    <property type="component" value="Unassembled WGS sequence"/>
</dbReference>
<dbReference type="Pfam" id="PF02631">
    <property type="entry name" value="RecX_HTH2"/>
    <property type="match status" value="1"/>
</dbReference>
<evidence type="ECO:0000256" key="6">
    <source>
        <dbReference type="SAM" id="MobiDB-lite"/>
    </source>
</evidence>
<dbReference type="OrthoDB" id="5507982at2"/>
<comment type="caution">
    <text evidence="8">The sequence shown here is derived from an EMBL/GenBank/DDBJ whole genome shotgun (WGS) entry which is preliminary data.</text>
</comment>
<reference evidence="9" key="1">
    <citation type="submission" date="2018-09" db="EMBL/GenBank/DDBJ databases">
        <authorList>
            <person name="Livingstone P.G."/>
            <person name="Whitworth D.E."/>
        </authorList>
    </citation>
    <scope>NUCLEOTIDE SEQUENCE [LARGE SCALE GENOMIC DNA]</scope>
    <source>
        <strain evidence="9">CA040B</strain>
    </source>
</reference>
<feature type="compositionally biased region" description="Basic and acidic residues" evidence="6">
    <location>
        <begin position="1"/>
        <end position="13"/>
    </location>
</feature>
<gene>
    <name evidence="5" type="primary">recX</name>
    <name evidence="8" type="ORF">D7X12_29270</name>
</gene>
<evidence type="ECO:0000313" key="8">
    <source>
        <dbReference type="EMBL" id="RKH37519.1"/>
    </source>
</evidence>
<dbReference type="AlphaFoldDB" id="A0A3A8N1U7"/>